<dbReference type="PANTHER" id="PTHR43685">
    <property type="entry name" value="GLYCOSYLTRANSFERASE"/>
    <property type="match status" value="1"/>
</dbReference>
<evidence type="ECO:0000313" key="5">
    <source>
        <dbReference type="EMBL" id="TKG12923.1"/>
    </source>
</evidence>
<dbReference type="Proteomes" id="UP000305840">
    <property type="component" value="Unassembled WGS sequence"/>
</dbReference>
<dbReference type="Gene3D" id="3.90.550.10">
    <property type="entry name" value="Spore Coat Polysaccharide Biosynthesis Protein SpsA, Chain A"/>
    <property type="match status" value="1"/>
</dbReference>
<keyword evidence="2" id="KW-0328">Glycosyltransferase</keyword>
<evidence type="ECO:0000256" key="1">
    <source>
        <dbReference type="ARBA" id="ARBA00006739"/>
    </source>
</evidence>
<keyword evidence="3 5" id="KW-0808">Transferase</keyword>
<dbReference type="PANTHER" id="PTHR43685:SF5">
    <property type="entry name" value="GLYCOSYLTRANSFERASE EPSE-RELATED"/>
    <property type="match status" value="1"/>
</dbReference>
<evidence type="ECO:0000256" key="3">
    <source>
        <dbReference type="ARBA" id="ARBA00022679"/>
    </source>
</evidence>
<dbReference type="InterPro" id="IPR050834">
    <property type="entry name" value="Glycosyltransf_2"/>
</dbReference>
<protein>
    <submittedName>
        <fullName evidence="5">Glycosyltransferase</fullName>
    </submittedName>
</protein>
<sequence length="276" mass="31984">MVESIYKPVAVIMCIYKNDNAIFVKEAIDSVINQEGITGHLYLFIDGPLSDSLVSCLDSYKVHANCFFSFSRHNIGLASGLNYLIDNVIDLDNYDYIARMDADDICDSQRLLTQVRFLNETPAVSVVGSDVIEISESGEEIFYKKMDERHEDLLLKIIKKCPFNHPSVMFNISIFREGYRYRAELKNTQDYYFWIDLLAAGKIFHNINSPLLKFRVDSNFHSRRGFKKAVNDLQSRIYAFKKLNVLSFSNIIHTFLLFFLRLSPSFVKKVAYNLFR</sequence>
<name>A0A4U2BG56_9VIBR</name>
<proteinExistence type="inferred from homology"/>
<dbReference type="EMBL" id="SYVO01000004">
    <property type="protein sequence ID" value="TKG12923.1"/>
    <property type="molecule type" value="Genomic_DNA"/>
</dbReference>
<feature type="domain" description="Glycosyltransferase 2-like" evidence="4">
    <location>
        <begin position="11"/>
        <end position="148"/>
    </location>
</feature>
<gene>
    <name evidence="5" type="ORF">FCV91_02160</name>
</gene>
<dbReference type="AlphaFoldDB" id="A0A4U2BG56"/>
<comment type="caution">
    <text evidence="5">The sequence shown here is derived from an EMBL/GenBank/DDBJ whole genome shotgun (WGS) entry which is preliminary data.</text>
</comment>
<evidence type="ECO:0000313" key="6">
    <source>
        <dbReference type="Proteomes" id="UP000305840"/>
    </source>
</evidence>
<evidence type="ECO:0000259" key="4">
    <source>
        <dbReference type="Pfam" id="PF00535"/>
    </source>
</evidence>
<dbReference type="InterPro" id="IPR001173">
    <property type="entry name" value="Glyco_trans_2-like"/>
</dbReference>
<dbReference type="Pfam" id="PF00535">
    <property type="entry name" value="Glycos_transf_2"/>
    <property type="match status" value="1"/>
</dbReference>
<dbReference type="RefSeq" id="WP_076667757.1">
    <property type="nucleotide sequence ID" value="NZ_JAJGZO010000025.1"/>
</dbReference>
<dbReference type="SUPFAM" id="SSF53448">
    <property type="entry name" value="Nucleotide-diphospho-sugar transferases"/>
    <property type="match status" value="1"/>
</dbReference>
<reference evidence="5 6" key="1">
    <citation type="submission" date="2019-04" db="EMBL/GenBank/DDBJ databases">
        <title>A reverse ecology approach based on a biological definition of microbial populations.</title>
        <authorList>
            <person name="Arevalo P."/>
            <person name="Vaninsberghe D."/>
            <person name="Elsherbini J."/>
            <person name="Gore J."/>
            <person name="Polz M."/>
        </authorList>
    </citation>
    <scope>NUCLEOTIDE SEQUENCE [LARGE SCALE GENOMIC DNA]</scope>
    <source>
        <strain evidence="5 6">10N.222.48.A1</strain>
    </source>
</reference>
<organism evidence="5 6">
    <name type="scientific">Vibrio lentus</name>
    <dbReference type="NCBI Taxonomy" id="136468"/>
    <lineage>
        <taxon>Bacteria</taxon>
        <taxon>Pseudomonadati</taxon>
        <taxon>Pseudomonadota</taxon>
        <taxon>Gammaproteobacteria</taxon>
        <taxon>Vibrionales</taxon>
        <taxon>Vibrionaceae</taxon>
        <taxon>Vibrio</taxon>
    </lineage>
</organism>
<accession>A0A4U2BG56</accession>
<dbReference type="InterPro" id="IPR029044">
    <property type="entry name" value="Nucleotide-diphossugar_trans"/>
</dbReference>
<evidence type="ECO:0000256" key="2">
    <source>
        <dbReference type="ARBA" id="ARBA00022676"/>
    </source>
</evidence>
<comment type="similarity">
    <text evidence="1">Belongs to the glycosyltransferase 2 family.</text>
</comment>
<dbReference type="GO" id="GO:0016757">
    <property type="term" value="F:glycosyltransferase activity"/>
    <property type="evidence" value="ECO:0007669"/>
    <property type="project" value="UniProtKB-KW"/>
</dbReference>